<proteinExistence type="predicted"/>
<feature type="transmembrane region" description="Helical" evidence="1">
    <location>
        <begin position="110"/>
        <end position="132"/>
    </location>
</feature>
<keyword evidence="4" id="KW-1185">Reference proteome</keyword>
<dbReference type="EMBL" id="JABANE010000011">
    <property type="protein sequence ID" value="NME67513.1"/>
    <property type="molecule type" value="Genomic_DNA"/>
</dbReference>
<gene>
    <name evidence="3" type="ORF">HHU12_06015</name>
</gene>
<dbReference type="InterPro" id="IPR050640">
    <property type="entry name" value="Bact_2-comp_sensor_kinase"/>
</dbReference>
<organism evidence="3 4">
    <name type="scientific">Flammeovirga aprica JL-4</name>
    <dbReference type="NCBI Taxonomy" id="694437"/>
    <lineage>
        <taxon>Bacteria</taxon>
        <taxon>Pseudomonadati</taxon>
        <taxon>Bacteroidota</taxon>
        <taxon>Cytophagia</taxon>
        <taxon>Cytophagales</taxon>
        <taxon>Flammeovirgaceae</taxon>
        <taxon>Flammeovirga</taxon>
    </lineage>
</organism>
<dbReference type="PANTHER" id="PTHR34220">
    <property type="entry name" value="SENSOR HISTIDINE KINASE YPDA"/>
    <property type="match status" value="1"/>
</dbReference>
<accession>A0A7X9P1I0</accession>
<dbReference type="Proteomes" id="UP000576082">
    <property type="component" value="Unassembled WGS sequence"/>
</dbReference>
<sequence>MKKLIKIAIHILFWCCYILLLSIRDLLFNNEIFHNFITFTVITAPLIPFVYFNLYFLIPKFLFQNKKPQYFISFGMLLAISVIIRNYATYTVYAVILKIDTIEPFFSGKVGWWTASSETFVLFFISSTIYLVQKWYLKDKYVKELENKNMRSELDLLKSQLQPHFLFNNLNTIYFLMDDEPQKAKELVIQLSDALSHQLYKANQDQVNLEEELDYLRNYIKMEQIRHQDFLTLHYDFPTENINYNIAPMLLITFVENAFKHGINSKGYTISIDISIENGVLGLVVQNTKSDHPKSDKGGLGLINARKRLELLYPNQHNLEISDQEEEFIVKLDIKLKNE</sequence>
<dbReference type="Gene3D" id="3.30.565.10">
    <property type="entry name" value="Histidine kinase-like ATPase, C-terminal domain"/>
    <property type="match status" value="1"/>
</dbReference>
<evidence type="ECO:0000259" key="2">
    <source>
        <dbReference type="Pfam" id="PF06580"/>
    </source>
</evidence>
<dbReference type="GO" id="GO:0000155">
    <property type="term" value="F:phosphorelay sensor kinase activity"/>
    <property type="evidence" value="ECO:0007669"/>
    <property type="project" value="InterPro"/>
</dbReference>
<keyword evidence="1" id="KW-1133">Transmembrane helix</keyword>
<dbReference type="Pfam" id="PF06580">
    <property type="entry name" value="His_kinase"/>
    <property type="match status" value="1"/>
</dbReference>
<feature type="transmembrane region" description="Helical" evidence="1">
    <location>
        <begin position="36"/>
        <end position="58"/>
    </location>
</feature>
<dbReference type="GO" id="GO:0016020">
    <property type="term" value="C:membrane"/>
    <property type="evidence" value="ECO:0007669"/>
    <property type="project" value="InterPro"/>
</dbReference>
<protein>
    <submittedName>
        <fullName evidence="3">Histidine kinase</fullName>
    </submittedName>
</protein>
<dbReference type="RefSeq" id="WP_169655848.1">
    <property type="nucleotide sequence ID" value="NZ_JABANE010000011.1"/>
</dbReference>
<dbReference type="InterPro" id="IPR010559">
    <property type="entry name" value="Sig_transdc_His_kin_internal"/>
</dbReference>
<dbReference type="SUPFAM" id="SSF55874">
    <property type="entry name" value="ATPase domain of HSP90 chaperone/DNA topoisomerase II/histidine kinase"/>
    <property type="match status" value="1"/>
</dbReference>
<feature type="transmembrane region" description="Helical" evidence="1">
    <location>
        <begin position="7"/>
        <end position="24"/>
    </location>
</feature>
<evidence type="ECO:0000313" key="4">
    <source>
        <dbReference type="Proteomes" id="UP000576082"/>
    </source>
</evidence>
<dbReference type="InterPro" id="IPR036890">
    <property type="entry name" value="HATPase_C_sf"/>
</dbReference>
<reference evidence="3 4" key="1">
    <citation type="submission" date="2020-04" db="EMBL/GenBank/DDBJ databases">
        <title>Flammeovirga sp. SR4, a novel species isolated from seawater.</title>
        <authorList>
            <person name="Wang X."/>
        </authorList>
    </citation>
    <scope>NUCLEOTIDE SEQUENCE [LARGE SCALE GENOMIC DNA]</scope>
    <source>
        <strain evidence="3 4">ATCC 23126</strain>
    </source>
</reference>
<keyword evidence="3" id="KW-0418">Kinase</keyword>
<keyword evidence="1" id="KW-0812">Transmembrane</keyword>
<evidence type="ECO:0000256" key="1">
    <source>
        <dbReference type="SAM" id="Phobius"/>
    </source>
</evidence>
<dbReference type="PANTHER" id="PTHR34220:SF7">
    <property type="entry name" value="SENSOR HISTIDINE KINASE YPDA"/>
    <property type="match status" value="1"/>
</dbReference>
<comment type="caution">
    <text evidence="3">The sequence shown here is derived from an EMBL/GenBank/DDBJ whole genome shotgun (WGS) entry which is preliminary data.</text>
</comment>
<feature type="transmembrane region" description="Helical" evidence="1">
    <location>
        <begin position="70"/>
        <end position="90"/>
    </location>
</feature>
<keyword evidence="1" id="KW-0472">Membrane</keyword>
<keyword evidence="3" id="KW-0808">Transferase</keyword>
<evidence type="ECO:0000313" key="3">
    <source>
        <dbReference type="EMBL" id="NME67513.1"/>
    </source>
</evidence>
<feature type="domain" description="Signal transduction histidine kinase internal region" evidence="2">
    <location>
        <begin position="153"/>
        <end position="229"/>
    </location>
</feature>
<name>A0A7X9P1I0_9BACT</name>
<dbReference type="AlphaFoldDB" id="A0A7X9P1I0"/>